<sequence length="461" mass="49787">MTAVRADRRYDHHVLGSSAAWPCPYDPRAVIHTRFQMTRNGRVLLASPRFRPGVPFTLGWFRAATATRHVVEPEVLPLPRARHSHRASVGGAGCVRSLVNVVDLCLDSTKDVLWLLDAGVVNTMTDTPRRVAAAKIVRLEINDDGDDDDDDDDLKTPYQTFEIETDATNGRGESAAAKSCLQYILTFHSRHAAGGHYAFVADAGHSSVLVLNTGTGARGSIDFPERAVGSGASRDVMFMVILRKSNGRAGLYATFLSGCRMFAVDLEHVDQYATVRPAVTVVGRKPFRIAVLGSDTGSRMFFRRPAENEIWTWDVNCPFHLVGFRLVSKGADCRAPVHVAPGYDGIVYVLRNNFADYVRNGTGSLGAYTLVQPVSVLPPSNCSTNTASVATTETPAWTRNTAQTGARTTRTTSRATPTVTTPTATTPTATTTTTSAVTTPGTTLTTFGDGDDDRGCQCNNT</sequence>
<gene>
    <name evidence="6" type="primary">LOC112693117</name>
</gene>
<reference evidence="6" key="1">
    <citation type="submission" date="2025-08" db="UniProtKB">
        <authorList>
            <consortium name="RefSeq"/>
        </authorList>
    </citation>
    <scope>IDENTIFICATION</scope>
    <source>
        <tissue evidence="6">Whole body</tissue>
    </source>
</reference>
<evidence type="ECO:0000313" key="6">
    <source>
        <dbReference type="RefSeq" id="XP_025423828.1"/>
    </source>
</evidence>
<dbReference type="GeneID" id="112693117"/>
<evidence type="ECO:0000256" key="1">
    <source>
        <dbReference type="ARBA" id="ARBA00004613"/>
    </source>
</evidence>
<dbReference type="Gene3D" id="2.120.10.30">
    <property type="entry name" value="TolB, C-terminal domain"/>
    <property type="match status" value="1"/>
</dbReference>
<accession>A0A8B8GL92</accession>
<dbReference type="GO" id="GO:0005576">
    <property type="term" value="C:extracellular region"/>
    <property type="evidence" value="ECO:0007669"/>
    <property type="project" value="UniProtKB-SubCell"/>
</dbReference>
<feature type="compositionally biased region" description="Low complexity" evidence="4">
    <location>
        <begin position="401"/>
        <end position="446"/>
    </location>
</feature>
<comment type="similarity">
    <text evidence="2">Belongs to the major royal jelly protein family.</text>
</comment>
<evidence type="ECO:0000256" key="2">
    <source>
        <dbReference type="ARBA" id="ARBA00009127"/>
    </source>
</evidence>
<evidence type="ECO:0000313" key="5">
    <source>
        <dbReference type="Proteomes" id="UP000694846"/>
    </source>
</evidence>
<dbReference type="PANTHER" id="PTHR10009:SF6">
    <property type="entry name" value="FI16876P1"/>
    <property type="match status" value="1"/>
</dbReference>
<dbReference type="PANTHER" id="PTHR10009">
    <property type="entry name" value="PROTEIN YELLOW-RELATED"/>
    <property type="match status" value="1"/>
</dbReference>
<dbReference type="OrthoDB" id="6623281at2759"/>
<dbReference type="AlphaFoldDB" id="A0A8B8GL92"/>
<dbReference type="RefSeq" id="XP_025423828.1">
    <property type="nucleotide sequence ID" value="XM_025568043.1"/>
</dbReference>
<dbReference type="InterPro" id="IPR011042">
    <property type="entry name" value="6-blade_b-propeller_TolB-like"/>
</dbReference>
<keyword evidence="5" id="KW-1185">Reference proteome</keyword>
<keyword evidence="3" id="KW-0964">Secreted</keyword>
<feature type="region of interest" description="Disordered" evidence="4">
    <location>
        <begin position="401"/>
        <end position="452"/>
    </location>
</feature>
<comment type="subcellular location">
    <subcellularLocation>
        <location evidence="1">Secreted</location>
    </subcellularLocation>
</comment>
<dbReference type="Proteomes" id="UP000694846">
    <property type="component" value="Unplaced"/>
</dbReference>
<proteinExistence type="inferred from homology"/>
<evidence type="ECO:0000256" key="3">
    <source>
        <dbReference type="ARBA" id="ARBA00022525"/>
    </source>
</evidence>
<name>A0A8B8GL92_9HEMI</name>
<organism evidence="5 6">
    <name type="scientific">Sipha flava</name>
    <name type="common">yellow sugarcane aphid</name>
    <dbReference type="NCBI Taxonomy" id="143950"/>
    <lineage>
        <taxon>Eukaryota</taxon>
        <taxon>Metazoa</taxon>
        <taxon>Ecdysozoa</taxon>
        <taxon>Arthropoda</taxon>
        <taxon>Hexapoda</taxon>
        <taxon>Insecta</taxon>
        <taxon>Pterygota</taxon>
        <taxon>Neoptera</taxon>
        <taxon>Paraneoptera</taxon>
        <taxon>Hemiptera</taxon>
        <taxon>Sternorrhyncha</taxon>
        <taxon>Aphidomorpha</taxon>
        <taxon>Aphidoidea</taxon>
        <taxon>Aphididae</taxon>
        <taxon>Sipha</taxon>
    </lineage>
</organism>
<dbReference type="InterPro" id="IPR017996">
    <property type="entry name" value="MRJP/yellow-related"/>
</dbReference>
<protein>
    <submittedName>
        <fullName evidence="6">Uncharacterized protein LOC112693117</fullName>
    </submittedName>
</protein>
<evidence type="ECO:0000256" key="4">
    <source>
        <dbReference type="SAM" id="MobiDB-lite"/>
    </source>
</evidence>